<evidence type="ECO:0000313" key="1">
    <source>
        <dbReference type="EMBL" id="KEO83561.1"/>
    </source>
</evidence>
<name>A0A074LN76_9BACL</name>
<reference evidence="1 2" key="1">
    <citation type="journal article" date="2013" name="Int. J. Syst. Evol. Microbiol.">
        <title>Tumebacillus flagellatus sp. nov., an alpha-amylase/pullulanase-producing bacterium isolated from cassava wastewater.</title>
        <authorList>
            <person name="Wang Q."/>
            <person name="Xie N."/>
            <person name="Qin Y."/>
            <person name="Shen N."/>
            <person name="Zhu J."/>
            <person name="Mi H."/>
            <person name="Huang R."/>
        </authorList>
    </citation>
    <scope>NUCLEOTIDE SEQUENCE [LARGE SCALE GENOMIC DNA]</scope>
    <source>
        <strain evidence="1 2">GST4</strain>
    </source>
</reference>
<dbReference type="AlphaFoldDB" id="A0A074LN76"/>
<evidence type="ECO:0000313" key="2">
    <source>
        <dbReference type="Proteomes" id="UP000027931"/>
    </source>
</evidence>
<dbReference type="STRING" id="1157490.EL26_09105"/>
<organism evidence="1 2">
    <name type="scientific">Tumebacillus flagellatus</name>
    <dbReference type="NCBI Taxonomy" id="1157490"/>
    <lineage>
        <taxon>Bacteria</taxon>
        <taxon>Bacillati</taxon>
        <taxon>Bacillota</taxon>
        <taxon>Bacilli</taxon>
        <taxon>Bacillales</taxon>
        <taxon>Alicyclobacillaceae</taxon>
        <taxon>Tumebacillus</taxon>
    </lineage>
</organism>
<dbReference type="EMBL" id="JMIR01000010">
    <property type="protein sequence ID" value="KEO83561.1"/>
    <property type="molecule type" value="Genomic_DNA"/>
</dbReference>
<dbReference type="RefSeq" id="WP_038086933.1">
    <property type="nucleotide sequence ID" value="NZ_JMIR01000010.1"/>
</dbReference>
<dbReference type="Proteomes" id="UP000027931">
    <property type="component" value="Unassembled WGS sequence"/>
</dbReference>
<dbReference type="OrthoDB" id="10015763at2"/>
<sequence>MRIISTFAHLQQFKLVNNFPKELADIIESEFQSLMSVYSTEAAHDALSLDEHYIRFFVLEEELEFFTLIASLISPPFIGPLMYRKPEYAEILSSGQTEVCKVCYLLDNECYAFLYALHTESIAAWIREHIEGEEN</sequence>
<accession>A0A074LN76</accession>
<gene>
    <name evidence="1" type="ORF">EL26_09105</name>
</gene>
<proteinExistence type="predicted"/>
<comment type="caution">
    <text evidence="1">The sequence shown here is derived from an EMBL/GenBank/DDBJ whole genome shotgun (WGS) entry which is preliminary data.</text>
</comment>
<protein>
    <submittedName>
        <fullName evidence="1">Uncharacterized protein</fullName>
    </submittedName>
</protein>
<keyword evidence="2" id="KW-1185">Reference proteome</keyword>